<dbReference type="InterPro" id="IPR003696">
    <property type="entry name" value="Carbtransf_dom"/>
</dbReference>
<dbReference type="RefSeq" id="WP_129348635.1">
    <property type="nucleotide sequence ID" value="NZ_CP026538.1"/>
</dbReference>
<dbReference type="KEGG" id="dcb:C3Y92_00980"/>
<reference evidence="4 5" key="1">
    <citation type="submission" date="2018-02" db="EMBL/GenBank/DDBJ databases">
        <title>Genome sequence of Desulfovibrio carbinolicus DSM 3852.</title>
        <authorList>
            <person name="Wilbanks E."/>
            <person name="Skennerton C.T."/>
            <person name="Orphan V.J."/>
        </authorList>
    </citation>
    <scope>NUCLEOTIDE SEQUENCE [LARGE SCALE GENOMIC DNA]</scope>
    <source>
        <strain evidence="4 5">DSM 3852</strain>
    </source>
</reference>
<dbReference type="InterPro" id="IPR051338">
    <property type="entry name" value="NodU/CmcH_Carbamoyltrnsfr"/>
</dbReference>
<comment type="similarity">
    <text evidence="1">Belongs to the NodU/CmcH family.</text>
</comment>
<feature type="domain" description="Carbamoyltransferase" evidence="2">
    <location>
        <begin position="5"/>
        <end position="352"/>
    </location>
</feature>
<dbReference type="InterPro" id="IPR043129">
    <property type="entry name" value="ATPase_NBD"/>
</dbReference>
<dbReference type="Pfam" id="PF16861">
    <property type="entry name" value="Carbam_trans_C"/>
    <property type="match status" value="1"/>
</dbReference>
<proteinExistence type="inferred from homology"/>
<dbReference type="PANTHER" id="PTHR34847">
    <property type="entry name" value="NODULATION PROTEIN U"/>
    <property type="match status" value="1"/>
</dbReference>
<evidence type="ECO:0000256" key="1">
    <source>
        <dbReference type="ARBA" id="ARBA00006129"/>
    </source>
</evidence>
<dbReference type="InterPro" id="IPR038152">
    <property type="entry name" value="Carbam_trans_C_sf"/>
</dbReference>
<protein>
    <recommendedName>
        <fullName evidence="6">Carbamoyltransferase</fullName>
    </recommendedName>
</protein>
<dbReference type="SUPFAM" id="SSF53067">
    <property type="entry name" value="Actin-like ATPase domain"/>
    <property type="match status" value="1"/>
</dbReference>
<dbReference type="AlphaFoldDB" id="A0A4P6HG22"/>
<dbReference type="Gene3D" id="3.90.870.20">
    <property type="entry name" value="Carbamoyltransferase, C-terminal domain"/>
    <property type="match status" value="1"/>
</dbReference>
<evidence type="ECO:0000313" key="4">
    <source>
        <dbReference type="EMBL" id="QAZ65887.1"/>
    </source>
</evidence>
<evidence type="ECO:0000313" key="5">
    <source>
        <dbReference type="Proteomes" id="UP000293296"/>
    </source>
</evidence>
<dbReference type="OrthoDB" id="9780777at2"/>
<evidence type="ECO:0008006" key="6">
    <source>
        <dbReference type="Google" id="ProtNLM"/>
    </source>
</evidence>
<accession>A0A4P6HG22</accession>
<name>A0A4P6HG22_9BACT</name>
<evidence type="ECO:0000259" key="2">
    <source>
        <dbReference type="Pfam" id="PF02543"/>
    </source>
</evidence>
<dbReference type="PANTHER" id="PTHR34847:SF1">
    <property type="entry name" value="NODULATION PROTEIN U"/>
    <property type="match status" value="1"/>
</dbReference>
<dbReference type="Gene3D" id="3.30.420.40">
    <property type="match status" value="2"/>
</dbReference>
<organism evidence="4 5">
    <name type="scientific">Solidesulfovibrio carbinolicus</name>
    <dbReference type="NCBI Taxonomy" id="296842"/>
    <lineage>
        <taxon>Bacteria</taxon>
        <taxon>Pseudomonadati</taxon>
        <taxon>Thermodesulfobacteriota</taxon>
        <taxon>Desulfovibrionia</taxon>
        <taxon>Desulfovibrionales</taxon>
        <taxon>Desulfovibrionaceae</taxon>
        <taxon>Solidesulfovibrio</taxon>
    </lineage>
</organism>
<dbReference type="InterPro" id="IPR031730">
    <property type="entry name" value="Carbam_trans_C"/>
</dbReference>
<dbReference type="Proteomes" id="UP000293296">
    <property type="component" value="Chromosome"/>
</dbReference>
<sequence length="621" mass="69590">MAEYILGLSAYYHDSAAALLRDGVVVAAAHEERFTRKKHDADFPRQAAGYVLAEAGIELADLSAVAFYDKPYLKFERLLETYHGFAPSGLRSFLSAIPVWIKEKLFMKRMLREELAKLGPGKPRILFPEHHLSHAASAYYPSPFDEAAILTIDGVGEWSTTTIGVGRGKDITFLRELDFPHSVGLLYSAFTYYCGFKVNSGEYKLMGLAPYGIEGSERVEDYKAKILGELVDLREDGSLLLNMAYFNYATGLTMCRDRKWEALFGLPRRAAETELGQEHMDMALAIQQVTEEVVLRLARTARTLTGCANLVMAGGVALNCVANGKLLRENIFDDVWIQPAAGDAGGALGAALAAWHIQGGHERTPLPAGCRDRMEGSYLGPRFTRADALRLAARREAPHTLYEDFDALCVRVADLLADGKVVGWFQGRMEYGPRALGGRSILGDPRNPEMQKKLNLKIKYREGFRPFAPSVLAEAVSECFIQDRPSPYMLLVAPIAENLRHPLPDGYWQKPMFDRLYVNRSTLPAITHVDFSARIQTVHKDTNPRYHRLIETFRDRHGCPVVVNTSFNVRGEPIVCTPEDAYRCFMRTEMDYLVVGDCLFGKDDQPEYAESGDWRGEYELD</sequence>
<gene>
    <name evidence="4" type="ORF">C3Y92_00980</name>
</gene>
<dbReference type="EMBL" id="CP026538">
    <property type="protein sequence ID" value="QAZ65887.1"/>
    <property type="molecule type" value="Genomic_DNA"/>
</dbReference>
<evidence type="ECO:0000259" key="3">
    <source>
        <dbReference type="Pfam" id="PF16861"/>
    </source>
</evidence>
<dbReference type="Pfam" id="PF02543">
    <property type="entry name" value="Carbam_trans_N"/>
    <property type="match status" value="1"/>
</dbReference>
<feature type="domain" description="Carbamoyltransferase C-terminal" evidence="3">
    <location>
        <begin position="413"/>
        <end position="601"/>
    </location>
</feature>
<dbReference type="GO" id="GO:0003824">
    <property type="term" value="F:catalytic activity"/>
    <property type="evidence" value="ECO:0007669"/>
    <property type="project" value="InterPro"/>
</dbReference>
<keyword evidence="5" id="KW-1185">Reference proteome</keyword>
<dbReference type="CDD" id="cd24098">
    <property type="entry name" value="ASKHA_NBD_TobZ_N"/>
    <property type="match status" value="1"/>
</dbReference>